<dbReference type="PROSITE" id="PS51257">
    <property type="entry name" value="PROKAR_LIPOPROTEIN"/>
    <property type="match status" value="1"/>
</dbReference>
<dbReference type="EMBL" id="JBJGWJ010000003">
    <property type="protein sequence ID" value="MFK8293517.1"/>
    <property type="molecule type" value="Genomic_DNA"/>
</dbReference>
<comment type="caution">
    <text evidence="1">The sequence shown here is derived from an EMBL/GenBank/DDBJ whole genome shotgun (WGS) entry which is preliminary data.</text>
</comment>
<gene>
    <name evidence="1" type="ORF">ACI76L_06955</name>
</gene>
<sequence>MYKFYLISLIGLFLFSCTKEVEKENPLLLGDNKDIITEEVA</sequence>
<dbReference type="Proteomes" id="UP001622370">
    <property type="component" value="Unassembled WGS sequence"/>
</dbReference>
<accession>A0ABW8QAW2</accession>
<evidence type="ECO:0000313" key="1">
    <source>
        <dbReference type="EMBL" id="MFK8293517.1"/>
    </source>
</evidence>
<keyword evidence="2" id="KW-1185">Reference proteome</keyword>
<evidence type="ECO:0000313" key="2">
    <source>
        <dbReference type="Proteomes" id="UP001622370"/>
    </source>
</evidence>
<name>A0ABW8QAW2_9FLAO</name>
<dbReference type="RefSeq" id="WP_255321123.1">
    <property type="nucleotide sequence ID" value="NZ_BOPJ01000003.1"/>
</dbReference>
<proteinExistence type="predicted"/>
<organism evidence="1 2">
    <name type="scientific">Capnocytophaga stomatis</name>
    <dbReference type="NCBI Taxonomy" id="1848904"/>
    <lineage>
        <taxon>Bacteria</taxon>
        <taxon>Pseudomonadati</taxon>
        <taxon>Bacteroidota</taxon>
        <taxon>Flavobacteriia</taxon>
        <taxon>Flavobacteriales</taxon>
        <taxon>Flavobacteriaceae</taxon>
        <taxon>Capnocytophaga</taxon>
    </lineage>
</organism>
<reference evidence="1 2" key="1">
    <citation type="journal article" date="2016" name="Sci. Rep.">
        <title>Whole genome sequencing identifies a novel species of the genus Capnocytophaga isolated from dog and cat bite wounds in humans.</title>
        <authorList>
            <person name="Zangenah S."/>
            <person name="Abbasi N."/>
            <person name="Andersson A.F."/>
            <person name="Bergman P."/>
        </authorList>
    </citation>
    <scope>NUCLEOTIDE SEQUENCE [LARGE SCALE GENOMIC DNA]</scope>
    <source>
        <strain evidence="1 2">W5</strain>
    </source>
</reference>
<protein>
    <submittedName>
        <fullName evidence="1">Uncharacterized protein</fullName>
    </submittedName>
</protein>